<dbReference type="PANTHER" id="PTHR34075:SF5">
    <property type="entry name" value="BLR3430 PROTEIN"/>
    <property type="match status" value="1"/>
</dbReference>
<evidence type="ECO:0000313" key="3">
    <source>
        <dbReference type="Proteomes" id="UP000472676"/>
    </source>
</evidence>
<dbReference type="Pfam" id="PF01796">
    <property type="entry name" value="OB_ChsH2_C"/>
    <property type="match status" value="1"/>
</dbReference>
<keyword evidence="3" id="KW-1185">Reference proteome</keyword>
<dbReference type="InterPro" id="IPR052513">
    <property type="entry name" value="Thioester_dehydratase-like"/>
</dbReference>
<dbReference type="RefSeq" id="WP_166261593.1">
    <property type="nucleotide sequence ID" value="NZ_JAAMOW010000012.1"/>
</dbReference>
<dbReference type="PANTHER" id="PTHR34075">
    <property type="entry name" value="BLR3430 PROTEIN"/>
    <property type="match status" value="1"/>
</dbReference>
<dbReference type="InterPro" id="IPR012340">
    <property type="entry name" value="NA-bd_OB-fold"/>
</dbReference>
<feature type="domain" description="ChsH2 C-terminal OB-fold" evidence="1">
    <location>
        <begin position="58"/>
        <end position="120"/>
    </location>
</feature>
<organism evidence="2 3">
    <name type="scientific">Solimonas terrae</name>
    <dbReference type="NCBI Taxonomy" id="1396819"/>
    <lineage>
        <taxon>Bacteria</taxon>
        <taxon>Pseudomonadati</taxon>
        <taxon>Pseudomonadota</taxon>
        <taxon>Gammaproteobacteria</taxon>
        <taxon>Nevskiales</taxon>
        <taxon>Nevskiaceae</taxon>
        <taxon>Solimonas</taxon>
    </lineage>
</organism>
<name>A0A6M2BXU0_9GAMM</name>
<dbReference type="EMBL" id="JAAMOW010000012">
    <property type="protein sequence ID" value="NGY06991.1"/>
    <property type="molecule type" value="Genomic_DNA"/>
</dbReference>
<evidence type="ECO:0000259" key="1">
    <source>
        <dbReference type="Pfam" id="PF01796"/>
    </source>
</evidence>
<proteinExistence type="predicted"/>
<sequence length="144" mass="15252">MNAEIPITPLAATSYLAFAADGTPHLVGSLCADCGCVAPGPRMACAACCARGSMKSIRLAERGRLHSFTIVHRSFPGVTTPFVAAVVELDGGAMLKGTLVDIEPRWEALAFDMPVQIVFRDTGQRAPDGRTFISYYFSLAASPS</sequence>
<comment type="caution">
    <text evidence="2">The sequence shown here is derived from an EMBL/GenBank/DDBJ whole genome shotgun (WGS) entry which is preliminary data.</text>
</comment>
<evidence type="ECO:0000313" key="2">
    <source>
        <dbReference type="EMBL" id="NGY06991.1"/>
    </source>
</evidence>
<gene>
    <name evidence="2" type="ORF">G7Y85_19630</name>
</gene>
<accession>A0A6M2BXU0</accession>
<reference evidence="2 3" key="1">
    <citation type="journal article" date="2014" name="Int. J. Syst. Evol. Microbiol.">
        <title>Solimonas terrae sp. nov., isolated from soil.</title>
        <authorList>
            <person name="Kim S.J."/>
            <person name="Moon J.Y."/>
            <person name="Weon H.Y."/>
            <person name="Ahn J.H."/>
            <person name="Chen W.M."/>
            <person name="Kwon S.W."/>
        </authorList>
    </citation>
    <scope>NUCLEOTIDE SEQUENCE [LARGE SCALE GENOMIC DNA]</scope>
    <source>
        <strain evidence="2 3">KIS83-12</strain>
    </source>
</reference>
<protein>
    <recommendedName>
        <fullName evidence="1">ChsH2 C-terminal OB-fold domain-containing protein</fullName>
    </recommendedName>
</protein>
<dbReference type="Proteomes" id="UP000472676">
    <property type="component" value="Unassembled WGS sequence"/>
</dbReference>
<dbReference type="SUPFAM" id="SSF50249">
    <property type="entry name" value="Nucleic acid-binding proteins"/>
    <property type="match status" value="1"/>
</dbReference>
<dbReference type="AlphaFoldDB" id="A0A6M2BXU0"/>
<dbReference type="InterPro" id="IPR002878">
    <property type="entry name" value="ChsH2_C"/>
</dbReference>